<dbReference type="PANTHER" id="PTHR44688:SF25">
    <property type="entry name" value="HTH LUXR-TYPE DOMAIN-CONTAINING PROTEIN"/>
    <property type="match status" value="1"/>
</dbReference>
<proteinExistence type="predicted"/>
<keyword evidence="2" id="KW-0238">DNA-binding</keyword>
<dbReference type="Gene3D" id="1.10.10.10">
    <property type="entry name" value="Winged helix-like DNA-binding domain superfamily/Winged helix DNA-binding domain"/>
    <property type="match status" value="1"/>
</dbReference>
<dbReference type="Pfam" id="PF00196">
    <property type="entry name" value="GerE"/>
    <property type="match status" value="1"/>
</dbReference>
<keyword evidence="3" id="KW-0804">Transcription</keyword>
<dbReference type="Proteomes" id="UP000030002">
    <property type="component" value="Unassembled WGS sequence"/>
</dbReference>
<evidence type="ECO:0000256" key="1">
    <source>
        <dbReference type="ARBA" id="ARBA00023015"/>
    </source>
</evidence>
<dbReference type="AlphaFoldDB" id="A0A0A0JFQ6"/>
<evidence type="ECO:0000313" key="6">
    <source>
        <dbReference type="Proteomes" id="UP000030002"/>
    </source>
</evidence>
<dbReference type="PRINTS" id="PR00038">
    <property type="entry name" value="HTHLUXR"/>
</dbReference>
<dbReference type="eggNOG" id="COG2909">
    <property type="taxonomic scope" value="Bacteria"/>
</dbReference>
<evidence type="ECO:0000256" key="2">
    <source>
        <dbReference type="ARBA" id="ARBA00023125"/>
    </source>
</evidence>
<dbReference type="InterPro" id="IPR036388">
    <property type="entry name" value="WH-like_DNA-bd_sf"/>
</dbReference>
<evidence type="ECO:0000259" key="4">
    <source>
        <dbReference type="PROSITE" id="PS50043"/>
    </source>
</evidence>
<dbReference type="SMART" id="SM00421">
    <property type="entry name" value="HTH_LUXR"/>
    <property type="match status" value="1"/>
</dbReference>
<dbReference type="InterPro" id="IPR000792">
    <property type="entry name" value="Tscrpt_reg_LuxR_C"/>
</dbReference>
<protein>
    <recommendedName>
        <fullName evidence="4">HTH luxR-type domain-containing protein</fullName>
    </recommendedName>
</protein>
<dbReference type="InterPro" id="IPR016032">
    <property type="entry name" value="Sig_transdc_resp-reg_C-effctor"/>
</dbReference>
<accession>A0A0A0JFQ6</accession>
<dbReference type="GO" id="GO:0006355">
    <property type="term" value="P:regulation of DNA-templated transcription"/>
    <property type="evidence" value="ECO:0007669"/>
    <property type="project" value="InterPro"/>
</dbReference>
<name>A0A0A0JFQ6_9MICO</name>
<dbReference type="CDD" id="cd06170">
    <property type="entry name" value="LuxR_C_like"/>
    <property type="match status" value="1"/>
</dbReference>
<dbReference type="PANTHER" id="PTHR44688">
    <property type="entry name" value="DNA-BINDING TRANSCRIPTIONAL ACTIVATOR DEVR_DOSR"/>
    <property type="match status" value="1"/>
</dbReference>
<sequence length="177" mass="18929">MVMVDPATSGPEGRAWHARAVAEHARLRGEPAVEEWRAAVQAFGYGQAYEVARGQWRLAEALAQVGERDEARAVAGEAAAAAGRMGAAPLQRAIAAMLQGARLAPTAARADGVLTRREREVLALVAEGLTNREIGRRLYISEKTASVHLSNLMAKLNVSSRTEAVTVAVRRGLHEVT</sequence>
<evidence type="ECO:0000256" key="3">
    <source>
        <dbReference type="ARBA" id="ARBA00023163"/>
    </source>
</evidence>
<gene>
    <name evidence="5" type="ORF">N802_13090</name>
</gene>
<evidence type="ECO:0000313" key="5">
    <source>
        <dbReference type="EMBL" id="KGN34426.1"/>
    </source>
</evidence>
<reference evidence="5 6" key="1">
    <citation type="submission" date="2013-08" db="EMBL/GenBank/DDBJ databases">
        <title>The genome sequence of Knoellia sinensis.</title>
        <authorList>
            <person name="Zhu W."/>
            <person name="Wang G."/>
        </authorList>
    </citation>
    <scope>NUCLEOTIDE SEQUENCE [LARGE SCALE GENOMIC DNA]</scope>
    <source>
        <strain evidence="5 6">KCTC 19936</strain>
    </source>
</reference>
<keyword evidence="1" id="KW-0805">Transcription regulation</keyword>
<dbReference type="STRING" id="1385520.N802_13090"/>
<dbReference type="PROSITE" id="PS50043">
    <property type="entry name" value="HTH_LUXR_2"/>
    <property type="match status" value="1"/>
</dbReference>
<dbReference type="EMBL" id="AVPJ01000002">
    <property type="protein sequence ID" value="KGN34426.1"/>
    <property type="molecule type" value="Genomic_DNA"/>
</dbReference>
<dbReference type="GO" id="GO:0003677">
    <property type="term" value="F:DNA binding"/>
    <property type="evidence" value="ECO:0007669"/>
    <property type="project" value="UniProtKB-KW"/>
</dbReference>
<comment type="caution">
    <text evidence="5">The sequence shown here is derived from an EMBL/GenBank/DDBJ whole genome shotgun (WGS) entry which is preliminary data.</text>
</comment>
<keyword evidence="6" id="KW-1185">Reference proteome</keyword>
<dbReference type="SUPFAM" id="SSF46894">
    <property type="entry name" value="C-terminal effector domain of the bipartite response regulators"/>
    <property type="match status" value="1"/>
</dbReference>
<organism evidence="5 6">
    <name type="scientific">Knoellia sinensis KCTC 19936</name>
    <dbReference type="NCBI Taxonomy" id="1385520"/>
    <lineage>
        <taxon>Bacteria</taxon>
        <taxon>Bacillati</taxon>
        <taxon>Actinomycetota</taxon>
        <taxon>Actinomycetes</taxon>
        <taxon>Micrococcales</taxon>
        <taxon>Intrasporangiaceae</taxon>
        <taxon>Knoellia</taxon>
    </lineage>
</organism>
<feature type="domain" description="HTH luxR-type" evidence="4">
    <location>
        <begin position="107"/>
        <end position="172"/>
    </location>
</feature>